<dbReference type="EMBL" id="GBXM01053162">
    <property type="protein sequence ID" value="JAH55415.1"/>
    <property type="molecule type" value="Transcribed_RNA"/>
</dbReference>
<sequence length="30" mass="3703">MFQIVDFDKSKFWLMSVFLFFYFSDSLKVS</sequence>
<evidence type="ECO:0000313" key="1">
    <source>
        <dbReference type="EMBL" id="JAH55415.1"/>
    </source>
</evidence>
<proteinExistence type="predicted"/>
<organism evidence="1">
    <name type="scientific">Anguilla anguilla</name>
    <name type="common">European freshwater eel</name>
    <name type="synonym">Muraena anguilla</name>
    <dbReference type="NCBI Taxonomy" id="7936"/>
    <lineage>
        <taxon>Eukaryota</taxon>
        <taxon>Metazoa</taxon>
        <taxon>Chordata</taxon>
        <taxon>Craniata</taxon>
        <taxon>Vertebrata</taxon>
        <taxon>Euteleostomi</taxon>
        <taxon>Actinopterygii</taxon>
        <taxon>Neopterygii</taxon>
        <taxon>Teleostei</taxon>
        <taxon>Anguilliformes</taxon>
        <taxon>Anguillidae</taxon>
        <taxon>Anguilla</taxon>
    </lineage>
</organism>
<reference evidence="1" key="2">
    <citation type="journal article" date="2015" name="Fish Shellfish Immunol.">
        <title>Early steps in the European eel (Anguilla anguilla)-Vibrio vulnificus interaction in the gills: Role of the RtxA13 toxin.</title>
        <authorList>
            <person name="Callol A."/>
            <person name="Pajuelo D."/>
            <person name="Ebbesson L."/>
            <person name="Teles M."/>
            <person name="MacKenzie S."/>
            <person name="Amaro C."/>
        </authorList>
    </citation>
    <scope>NUCLEOTIDE SEQUENCE</scope>
</reference>
<dbReference type="AlphaFoldDB" id="A0A0E9TRA0"/>
<accession>A0A0E9TRA0</accession>
<name>A0A0E9TRA0_ANGAN</name>
<protein>
    <submittedName>
        <fullName evidence="1">Uncharacterized protein</fullName>
    </submittedName>
</protein>
<reference evidence="1" key="1">
    <citation type="submission" date="2014-11" db="EMBL/GenBank/DDBJ databases">
        <authorList>
            <person name="Amaro Gonzalez C."/>
        </authorList>
    </citation>
    <scope>NUCLEOTIDE SEQUENCE</scope>
</reference>